<organism evidence="2 3">
    <name type="scientific">Apiotrichum porosum</name>
    <dbReference type="NCBI Taxonomy" id="105984"/>
    <lineage>
        <taxon>Eukaryota</taxon>
        <taxon>Fungi</taxon>
        <taxon>Dikarya</taxon>
        <taxon>Basidiomycota</taxon>
        <taxon>Agaricomycotina</taxon>
        <taxon>Tremellomycetes</taxon>
        <taxon>Trichosporonales</taxon>
        <taxon>Trichosporonaceae</taxon>
        <taxon>Apiotrichum</taxon>
    </lineage>
</organism>
<keyword evidence="3" id="KW-1185">Reference proteome</keyword>
<feature type="compositionally biased region" description="Low complexity" evidence="1">
    <location>
        <begin position="273"/>
        <end position="287"/>
    </location>
</feature>
<sequence length="316" mass="35012">MTAAMPSAACPVPTVPDGHYVPDINPQFPRTEYKRLASYSDPLMRPHSRVLWAARDASTEWARAFAKQDWDAIDEATVRLVVFDKAYEITSSPFGFLPSPRTRSCHRNQAQWPLRGSQHPREWRTETNEYLTISFLLAVLALQGAGQHSRVPLRSRVLAFCRAALDLCAEPVVDAGPSHLLLLDDDHKPPPPASRGDRIGRLLAQYDPAVRHAAFLAKPMPRDTAAFVHDPQRREYVLGEHPDIPDRHPGPHARRVGPQLVGVRVGSGRCRAGDSSASVGASGHADSLSAPSSGERRSLDEQRSEQERPRWKEGSN</sequence>
<comment type="caution">
    <text evidence="2">The sequence shown here is derived from an EMBL/GenBank/DDBJ whole genome shotgun (WGS) entry which is preliminary data.</text>
</comment>
<feature type="compositionally biased region" description="Basic and acidic residues" evidence="1">
    <location>
        <begin position="239"/>
        <end position="249"/>
    </location>
</feature>
<protein>
    <submittedName>
        <fullName evidence="2">Uncharacterized protein</fullName>
    </submittedName>
</protein>
<name>A0A427Y597_9TREE</name>
<feature type="region of interest" description="Disordered" evidence="1">
    <location>
        <begin position="239"/>
        <end position="258"/>
    </location>
</feature>
<proteinExistence type="predicted"/>
<dbReference type="GeneID" id="39589040"/>
<evidence type="ECO:0000256" key="1">
    <source>
        <dbReference type="SAM" id="MobiDB-lite"/>
    </source>
</evidence>
<reference evidence="2 3" key="1">
    <citation type="submission" date="2018-11" db="EMBL/GenBank/DDBJ databases">
        <title>Genome sequence of Apiotrichum porosum DSM 27194.</title>
        <authorList>
            <person name="Aliyu H."/>
            <person name="Gorte O."/>
            <person name="Ochsenreither K."/>
        </authorList>
    </citation>
    <scope>NUCLEOTIDE SEQUENCE [LARGE SCALE GENOMIC DNA]</scope>
    <source>
        <strain evidence="2 3">DSM 27194</strain>
    </source>
</reference>
<dbReference type="RefSeq" id="XP_028479044.1">
    <property type="nucleotide sequence ID" value="XM_028620072.1"/>
</dbReference>
<feature type="region of interest" description="Disordered" evidence="1">
    <location>
        <begin position="266"/>
        <end position="316"/>
    </location>
</feature>
<gene>
    <name evidence="2" type="ORF">EHS24_004497</name>
</gene>
<dbReference type="AlphaFoldDB" id="A0A427Y597"/>
<feature type="compositionally biased region" description="Basic and acidic residues" evidence="1">
    <location>
        <begin position="294"/>
        <end position="316"/>
    </location>
</feature>
<dbReference type="OrthoDB" id="10671017at2759"/>
<accession>A0A427Y597</accession>
<evidence type="ECO:0000313" key="2">
    <source>
        <dbReference type="EMBL" id="RSH86259.1"/>
    </source>
</evidence>
<evidence type="ECO:0000313" key="3">
    <source>
        <dbReference type="Proteomes" id="UP000279236"/>
    </source>
</evidence>
<dbReference type="EMBL" id="RSCE01000002">
    <property type="protein sequence ID" value="RSH86259.1"/>
    <property type="molecule type" value="Genomic_DNA"/>
</dbReference>
<dbReference type="Proteomes" id="UP000279236">
    <property type="component" value="Unassembled WGS sequence"/>
</dbReference>